<feature type="transmembrane region" description="Helical" evidence="1">
    <location>
        <begin position="69"/>
        <end position="92"/>
    </location>
</feature>
<dbReference type="AlphaFoldDB" id="A0A7S2IW34"/>
<name>A0A7S2IW34_9DINO</name>
<accession>A0A7S2IW34</accession>
<feature type="transmembrane region" description="Helical" evidence="1">
    <location>
        <begin position="185"/>
        <end position="207"/>
    </location>
</feature>
<keyword evidence="1" id="KW-1133">Transmembrane helix</keyword>
<feature type="transmembrane region" description="Helical" evidence="1">
    <location>
        <begin position="598"/>
        <end position="616"/>
    </location>
</feature>
<keyword evidence="1" id="KW-0472">Membrane</keyword>
<organism evidence="2">
    <name type="scientific">Zooxanthella nutricula</name>
    <dbReference type="NCBI Taxonomy" id="1333877"/>
    <lineage>
        <taxon>Eukaryota</taxon>
        <taxon>Sar</taxon>
        <taxon>Alveolata</taxon>
        <taxon>Dinophyceae</taxon>
        <taxon>Peridiniales</taxon>
        <taxon>Peridiniales incertae sedis</taxon>
        <taxon>Zooxanthella</taxon>
    </lineage>
</organism>
<keyword evidence="1" id="KW-0812">Transmembrane</keyword>
<reference evidence="2" key="1">
    <citation type="submission" date="2021-01" db="EMBL/GenBank/DDBJ databases">
        <authorList>
            <person name="Corre E."/>
            <person name="Pelletier E."/>
            <person name="Niang G."/>
            <person name="Scheremetjew M."/>
            <person name="Finn R."/>
            <person name="Kale V."/>
            <person name="Holt S."/>
            <person name="Cochrane G."/>
            <person name="Meng A."/>
            <person name="Brown T."/>
            <person name="Cohen L."/>
        </authorList>
    </citation>
    <scope>NUCLEOTIDE SEQUENCE</scope>
    <source>
        <strain evidence="2">RCC3387</strain>
    </source>
</reference>
<evidence type="ECO:0000256" key="1">
    <source>
        <dbReference type="SAM" id="Phobius"/>
    </source>
</evidence>
<dbReference type="EMBL" id="HBGW01019331">
    <property type="protein sequence ID" value="CAD9529801.1"/>
    <property type="molecule type" value="Transcribed_RNA"/>
</dbReference>
<evidence type="ECO:0000313" key="2">
    <source>
        <dbReference type="EMBL" id="CAD9529801.1"/>
    </source>
</evidence>
<feature type="transmembrane region" description="Helical" evidence="1">
    <location>
        <begin position="555"/>
        <end position="578"/>
    </location>
</feature>
<feature type="transmembrane region" description="Helical" evidence="1">
    <location>
        <begin position="763"/>
        <end position="783"/>
    </location>
</feature>
<feature type="transmembrane region" description="Helical" evidence="1">
    <location>
        <begin position="830"/>
        <end position="847"/>
    </location>
</feature>
<feature type="transmembrane region" description="Helical" evidence="1">
    <location>
        <begin position="859"/>
        <end position="879"/>
    </location>
</feature>
<proteinExistence type="predicted"/>
<feature type="transmembrane region" description="Helical" evidence="1">
    <location>
        <begin position="250"/>
        <end position="274"/>
    </location>
</feature>
<gene>
    <name evidence="2" type="ORF">BRAN1462_LOCUS12230</name>
</gene>
<protein>
    <recommendedName>
        <fullName evidence="3">CSC1/OSCA1-like cytosolic domain-containing protein</fullName>
    </recommendedName>
</protein>
<feature type="transmembrane region" description="Helical" evidence="1">
    <location>
        <begin position="789"/>
        <end position="809"/>
    </location>
</feature>
<sequence>MGDFIRPQDHAPACGIPACERCDAAAGRCLECLEVSDLGWIPSNSFRLAADGTCYSPFDVWANIIGLKILQTLVAIIVIGALAQFLLVRCGLRARLKQVARRLGAEEISEDAKLLRASSETLRGGGPLSREEQSSRSHESILHGVRSWYLGHMRDWELREHPVPQRYSLCRALVRSYIIGPGLPLFYGFQGLVFVSSVTTAVVLWVVQWYSGLQPALTKLNKAGREAARRGNHWEMNKLIEFEDKELLDYAWGMFVGMGLLYLILFAFSLMYAYGSHEFSRHFNQFSSCMEDFTVSVFRLPVDETNETQVRHMVEKQLNCPGEILGVSIAYNVADATVQGTINRLIENRIARAEVEYCERGTALAKEFGFGYPANLARDEVFNELDDQKEFEELYRSGKLRGSGKAFIVFKRKSACSAIKAQFQGFWVRSTMHLAPEDVKAIQNVLGGICVGKFLDTCEEKKDSVGGQCGGKSLDDLVDMSKDREFARVMSDITVGGETLGAGTRIYDPKSVGTGCPIVVERLVEVAADNLEPTGALWFHFGKPKYERQKRTLAAVARVLKTWAIIIIVVIMPIYYYVTYPFGLARTSTHPYTSQLQGIALGISGNLLGGTIWSAVSDIGYYNKNNQDANFVMSSTATSFVNTALFGCAGLIVFVQMGFNRVDMSNTRTNSLDDFTREVNLFRSFYNMMIPGWLFSGVLTGKLMGIILPILQNFLITNIVFTLRLLPPTLRKLVCHIIPGNPQEDWLSARAAETVFRGPSLALAWEFSNFIVTPSICCFVLFIMSPKSWLVFAYLAGWAALMFVLHRFVTVPISKKEISGVPVTALADRLWGLPVAIVAAAFGFWGVRCGAFGSTEMETSYWVVLWLFLLGLIVHTWALDKVARHAKKQCDHHDVPYTEVRDKLRYTWFNTNPVHVLKSCHLPEELGEDAATIAATVPFEYGKEYLQLPDSAQQESTTPGTTPWPWASLGFKVF</sequence>
<evidence type="ECO:0008006" key="3">
    <source>
        <dbReference type="Google" id="ProtNLM"/>
    </source>
</evidence>
<feature type="transmembrane region" description="Helical" evidence="1">
    <location>
        <begin position="637"/>
        <end position="659"/>
    </location>
</feature>